<sequence>MFSDQTSECVSFPSSWKRERSLANSSCQTGDLITEEVAVQSRKYRDQKVQTDEEKDKGFRLADDRSGNLADFLARVEPYLSKALNKNMRSHAFDEYNVIWDEDNASVSCIRKLENAQFEGQLQITGLSWNSTGAVIAAAYGRYDHEDWCTHKTALCTWNLERRNVDESKPDTILELSCCLMCVAFHPTNPAVIAGGNFDGAVLLWDLSKEDDMLLATSETGDDSHHEPVSKVIWVPDTTTSKKNKFLLMSVSGDGKMLVWKYDRKTKKFELNNGFILMSQSLPKELKKTRNMRGDKEVGVTSVSFNCENKESFIVGSEPGALFKCSMNAHGEPAGSHIVSSVPLRSPVTFTYSPHYGPVYSAEFSPFHRNAFLTSAMDQTIRLYTMLQKPPVITIEPGEGFVFSAKWSPIRPTLLAATTETGYLLIYDLKGDQTVPVLKLEASTKKLPVYTCQFNMNQPQLLATGDGSGTIHVFRLSEDLKTAQAREMDILNSLVDIAVEQ</sequence>
<dbReference type="Pfam" id="PF00400">
    <property type="entry name" value="WD40"/>
    <property type="match status" value="2"/>
</dbReference>
<protein>
    <submittedName>
        <fullName evidence="5">WDR34</fullName>
    </submittedName>
</protein>
<evidence type="ECO:0000256" key="4">
    <source>
        <dbReference type="ARBA" id="ARBA00022737"/>
    </source>
</evidence>
<dbReference type="GO" id="GO:0097014">
    <property type="term" value="C:ciliary plasm"/>
    <property type="evidence" value="ECO:0007669"/>
    <property type="project" value="TreeGrafter"/>
</dbReference>
<dbReference type="Proteomes" id="UP000507470">
    <property type="component" value="Unassembled WGS sequence"/>
</dbReference>
<keyword evidence="6" id="KW-1185">Reference proteome</keyword>
<dbReference type="InterPro" id="IPR015943">
    <property type="entry name" value="WD40/YVTN_repeat-like_dom_sf"/>
</dbReference>
<dbReference type="SUPFAM" id="SSF50978">
    <property type="entry name" value="WD40 repeat-like"/>
    <property type="match status" value="1"/>
</dbReference>
<name>A0A6J8CWC5_MYTCO</name>
<dbReference type="InterPro" id="IPR036322">
    <property type="entry name" value="WD40_repeat_dom_sf"/>
</dbReference>
<evidence type="ECO:0000256" key="3">
    <source>
        <dbReference type="ARBA" id="ARBA00022574"/>
    </source>
</evidence>
<dbReference type="EMBL" id="CACVKT020006320">
    <property type="protein sequence ID" value="CAC5400828.1"/>
    <property type="molecule type" value="Genomic_DNA"/>
</dbReference>
<evidence type="ECO:0000256" key="1">
    <source>
        <dbReference type="ARBA" id="ARBA00004496"/>
    </source>
</evidence>
<evidence type="ECO:0000256" key="2">
    <source>
        <dbReference type="ARBA" id="ARBA00022490"/>
    </source>
</evidence>
<dbReference type="InterPro" id="IPR001680">
    <property type="entry name" value="WD40_rpt"/>
</dbReference>
<dbReference type="PANTHER" id="PTHR12442:SF26">
    <property type="entry name" value="CYTOPLASMIC DYNEIN 2 INTERMEDIATE CHAIN 2"/>
    <property type="match status" value="1"/>
</dbReference>
<dbReference type="InterPro" id="IPR050687">
    <property type="entry name" value="Dynein_IC"/>
</dbReference>
<keyword evidence="4" id="KW-0677">Repeat</keyword>
<dbReference type="Gene3D" id="2.130.10.10">
    <property type="entry name" value="YVTN repeat-like/Quinoprotein amine dehydrogenase"/>
    <property type="match status" value="2"/>
</dbReference>
<dbReference type="AlphaFoldDB" id="A0A6J8CWC5"/>
<dbReference type="SMART" id="SM00320">
    <property type="entry name" value="WD40"/>
    <property type="match status" value="5"/>
</dbReference>
<comment type="subcellular location">
    <subcellularLocation>
        <location evidence="1">Cytoplasm</location>
    </subcellularLocation>
</comment>
<dbReference type="GO" id="GO:0005868">
    <property type="term" value="C:cytoplasmic dynein complex"/>
    <property type="evidence" value="ECO:0007669"/>
    <property type="project" value="TreeGrafter"/>
</dbReference>
<gene>
    <name evidence="5" type="ORF">MCOR_34979</name>
</gene>
<evidence type="ECO:0000313" key="5">
    <source>
        <dbReference type="EMBL" id="CAC5400828.1"/>
    </source>
</evidence>
<dbReference type="GO" id="GO:0045504">
    <property type="term" value="F:dynein heavy chain binding"/>
    <property type="evidence" value="ECO:0007669"/>
    <property type="project" value="TreeGrafter"/>
</dbReference>
<dbReference type="OrthoDB" id="445052at2759"/>
<keyword evidence="3" id="KW-0853">WD repeat</keyword>
<proteinExistence type="predicted"/>
<dbReference type="GO" id="GO:0045503">
    <property type="term" value="F:dynein light chain binding"/>
    <property type="evidence" value="ECO:0007669"/>
    <property type="project" value="TreeGrafter"/>
</dbReference>
<reference evidence="5 6" key="1">
    <citation type="submission" date="2020-06" db="EMBL/GenBank/DDBJ databases">
        <authorList>
            <person name="Li R."/>
            <person name="Bekaert M."/>
        </authorList>
    </citation>
    <scope>NUCLEOTIDE SEQUENCE [LARGE SCALE GENOMIC DNA]</scope>
    <source>
        <strain evidence="6">wild</strain>
    </source>
</reference>
<dbReference type="GO" id="GO:0042073">
    <property type="term" value="P:intraciliary transport"/>
    <property type="evidence" value="ECO:0007669"/>
    <property type="project" value="TreeGrafter"/>
</dbReference>
<keyword evidence="2" id="KW-0963">Cytoplasm</keyword>
<accession>A0A6J8CWC5</accession>
<organism evidence="5 6">
    <name type="scientific">Mytilus coruscus</name>
    <name type="common">Sea mussel</name>
    <dbReference type="NCBI Taxonomy" id="42192"/>
    <lineage>
        <taxon>Eukaryota</taxon>
        <taxon>Metazoa</taxon>
        <taxon>Spiralia</taxon>
        <taxon>Lophotrochozoa</taxon>
        <taxon>Mollusca</taxon>
        <taxon>Bivalvia</taxon>
        <taxon>Autobranchia</taxon>
        <taxon>Pteriomorphia</taxon>
        <taxon>Mytilida</taxon>
        <taxon>Mytiloidea</taxon>
        <taxon>Mytilidae</taxon>
        <taxon>Mytilinae</taxon>
        <taxon>Mytilus</taxon>
    </lineage>
</organism>
<evidence type="ECO:0000313" key="6">
    <source>
        <dbReference type="Proteomes" id="UP000507470"/>
    </source>
</evidence>
<dbReference type="PANTHER" id="PTHR12442">
    <property type="entry name" value="DYNEIN INTERMEDIATE CHAIN"/>
    <property type="match status" value="1"/>
</dbReference>